<dbReference type="Gene3D" id="2.40.128.290">
    <property type="entry name" value="Uncharacterised protein Atu4866, PF11512"/>
    <property type="match status" value="1"/>
</dbReference>
<evidence type="ECO:0000313" key="2">
    <source>
        <dbReference type="Proteomes" id="UP000049222"/>
    </source>
</evidence>
<organism evidence="1 2">
    <name type="scientific">Jannaschia donghaensis</name>
    <dbReference type="NCBI Taxonomy" id="420998"/>
    <lineage>
        <taxon>Bacteria</taxon>
        <taxon>Pseudomonadati</taxon>
        <taxon>Pseudomonadota</taxon>
        <taxon>Alphaproteobacteria</taxon>
        <taxon>Rhodobacterales</taxon>
        <taxon>Roseobacteraceae</taxon>
        <taxon>Jannaschia</taxon>
    </lineage>
</organism>
<dbReference type="Proteomes" id="UP000049222">
    <property type="component" value="Unassembled WGS sequence"/>
</dbReference>
<protein>
    <submittedName>
        <fullName evidence="1">Agrobacterium tumefaciens protein</fullName>
    </submittedName>
</protein>
<dbReference type="Pfam" id="PF11512">
    <property type="entry name" value="Atu4866"/>
    <property type="match status" value="1"/>
</dbReference>
<reference evidence="1 2" key="1">
    <citation type="submission" date="2015-07" db="EMBL/GenBank/DDBJ databases">
        <authorList>
            <person name="Noorani M."/>
        </authorList>
    </citation>
    <scope>NUCLEOTIDE SEQUENCE [LARGE SCALE GENOMIC DNA]</scope>
    <source>
        <strain evidence="1 2">CECT 7802</strain>
    </source>
</reference>
<evidence type="ECO:0000313" key="1">
    <source>
        <dbReference type="EMBL" id="CTQ50518.1"/>
    </source>
</evidence>
<dbReference type="InterPro" id="IPR038646">
    <property type="entry name" value="Atu4866-like_sf"/>
</dbReference>
<keyword evidence="2" id="KW-1185">Reference proteome</keyword>
<dbReference type="EMBL" id="CXSU01000012">
    <property type="protein sequence ID" value="CTQ50518.1"/>
    <property type="molecule type" value="Genomic_DNA"/>
</dbReference>
<accession>A0A0M6YJI2</accession>
<proteinExistence type="predicted"/>
<name>A0A0M6YJI2_9RHOB</name>
<dbReference type="AlphaFoldDB" id="A0A0M6YJI2"/>
<gene>
    <name evidence="1" type="ORF">JDO7802_02542</name>
</gene>
<sequence>MRIDQLDKSDGAAPHQRRYRMRRSIHAIRKTLLGTGVALMSAIGAQGQLVTTDVPPAPRPEAETEPQDHPYVGMWVTEDGHIRHELLNNGRYDEARGTRQSAWQGRYRVTGDIIQYWDDTGFYADGQFRNDVLYHAGYILFRENR</sequence>
<dbReference type="STRING" id="420998.JDO7802_02542"/>
<dbReference type="InterPro" id="IPR020955">
    <property type="entry name" value="Uncharacterised_Atu4866"/>
</dbReference>